<feature type="signal peptide" evidence="1">
    <location>
        <begin position="1"/>
        <end position="20"/>
    </location>
</feature>
<dbReference type="AlphaFoldDB" id="A0A2N9Y233"/>
<protein>
    <submittedName>
        <fullName evidence="2">Uncharacterized protein</fullName>
    </submittedName>
</protein>
<evidence type="ECO:0000313" key="3">
    <source>
        <dbReference type="Proteomes" id="UP000231094"/>
    </source>
</evidence>
<keyword evidence="1" id="KW-0732">Signal</keyword>
<dbReference type="EMBL" id="MEIV01000070">
    <property type="protein sequence ID" value="PIT61075.1"/>
    <property type="molecule type" value="Genomic_DNA"/>
</dbReference>
<reference evidence="2 3" key="1">
    <citation type="journal article" date="2017" name="MBio">
        <title>Type VI secretion-mediated competition in the bee gut microbiome.</title>
        <authorList>
            <person name="Steele M.I."/>
            <person name="Kwong W.K."/>
            <person name="Powell J.E."/>
            <person name="Whiteley M."/>
            <person name="Moran N.A."/>
        </authorList>
    </citation>
    <scope>NUCLEOTIDE SEQUENCE [LARGE SCALE GENOMIC DNA]</scope>
    <source>
        <strain evidence="2 3">PEB0171</strain>
    </source>
</reference>
<evidence type="ECO:0000313" key="2">
    <source>
        <dbReference type="EMBL" id="PIT61075.1"/>
    </source>
</evidence>
<dbReference type="Proteomes" id="UP000231094">
    <property type="component" value="Unassembled WGS sequence"/>
</dbReference>
<accession>A0A2N9Y233</accession>
<sequence>MLKKYVFLIVLFLLSSVAKAEFIRNDKLVPKDFIENECVLIKKGKINKGSCLINVSRSLSSINTVIKFDGIEYHANLYVCSRISSYCLHATLASENEKYTKNDDAIILHKDNDLKISDEWGKYICLEREKSAGNMYELCIQNVK</sequence>
<organism evidence="2 3">
    <name type="scientific">Snodgrassella alvi</name>
    <dbReference type="NCBI Taxonomy" id="1196083"/>
    <lineage>
        <taxon>Bacteria</taxon>
        <taxon>Pseudomonadati</taxon>
        <taxon>Pseudomonadota</taxon>
        <taxon>Betaproteobacteria</taxon>
        <taxon>Neisseriales</taxon>
        <taxon>Neisseriaceae</taxon>
        <taxon>Snodgrassella</taxon>
    </lineage>
</organism>
<name>A0A2N9Y233_9NEIS</name>
<proteinExistence type="predicted"/>
<evidence type="ECO:0000256" key="1">
    <source>
        <dbReference type="SAM" id="SignalP"/>
    </source>
</evidence>
<gene>
    <name evidence="2" type="ORF">BHC47_07210</name>
</gene>
<feature type="chain" id="PRO_5014750895" evidence="1">
    <location>
        <begin position="21"/>
        <end position="144"/>
    </location>
</feature>
<comment type="caution">
    <text evidence="2">The sequence shown here is derived from an EMBL/GenBank/DDBJ whole genome shotgun (WGS) entry which is preliminary data.</text>
</comment>